<feature type="region of interest" description="Disordered" evidence="1">
    <location>
        <begin position="504"/>
        <end position="582"/>
    </location>
</feature>
<accession>A0A1R1XPC8</accession>
<comment type="caution">
    <text evidence="3">The sequence shown here is derived from an EMBL/GenBank/DDBJ whole genome shotgun (WGS) entry which is preliminary data.</text>
</comment>
<reference evidence="3 4" key="1">
    <citation type="submission" date="2017-01" db="EMBL/GenBank/DDBJ databases">
        <authorList>
            <person name="Mah S.A."/>
            <person name="Swanson W.J."/>
            <person name="Moy G.W."/>
            <person name="Vacquier V.D."/>
        </authorList>
    </citation>
    <scope>NUCLEOTIDE SEQUENCE [LARGE SCALE GENOMIC DNA]</scope>
    <source>
        <strain evidence="3 4">GSMNP</strain>
    </source>
</reference>
<proteinExistence type="predicted"/>
<evidence type="ECO:0000313" key="4">
    <source>
        <dbReference type="Proteomes" id="UP000187283"/>
    </source>
</evidence>
<dbReference type="EMBL" id="LSSN01003853">
    <property type="protein sequence ID" value="OMJ12686.1"/>
    <property type="molecule type" value="Genomic_DNA"/>
</dbReference>
<organism evidence="3 4">
    <name type="scientific">Smittium culicis</name>
    <dbReference type="NCBI Taxonomy" id="133412"/>
    <lineage>
        <taxon>Eukaryota</taxon>
        <taxon>Fungi</taxon>
        <taxon>Fungi incertae sedis</taxon>
        <taxon>Zoopagomycota</taxon>
        <taxon>Kickxellomycotina</taxon>
        <taxon>Harpellomycetes</taxon>
        <taxon>Harpellales</taxon>
        <taxon>Legeriomycetaceae</taxon>
        <taxon>Smittium</taxon>
    </lineage>
</organism>
<dbReference type="AlphaFoldDB" id="A0A1R1XPC8"/>
<feature type="region of interest" description="Disordered" evidence="1">
    <location>
        <begin position="192"/>
        <end position="212"/>
    </location>
</feature>
<feature type="compositionally biased region" description="Polar residues" evidence="1">
    <location>
        <begin position="534"/>
        <end position="561"/>
    </location>
</feature>
<evidence type="ECO:0000256" key="1">
    <source>
        <dbReference type="SAM" id="MobiDB-lite"/>
    </source>
</evidence>
<keyword evidence="4" id="KW-1185">Reference proteome</keyword>
<feature type="region of interest" description="Disordered" evidence="1">
    <location>
        <begin position="439"/>
        <end position="470"/>
    </location>
</feature>
<dbReference type="Proteomes" id="UP000187283">
    <property type="component" value="Unassembled WGS sequence"/>
</dbReference>
<sequence>MGFLCFGSKSDKDAISSYRMSEQVVTKPYDGPGSGKYLKFGSDFAVSTSSDSRQSKMDKPSSNLLYDPGFKHSSIKLQPSSKISDTKNINNPDDRFISEDAIFMYNAFIDHSDEKAVPEPKIQKPRKTKEITAQARYVNKSLKQSTNKGDKKLNISTVKSIDLTAEPRMNFLRKNTVVHSESDELQKSLFDSRKSNRAHTTNIPPSLINNKVISPRTSNSKLSDISDLYIHDADMIEYYKLQQNNSPNFNQNKSFSDFNSISASPYMSAPAANNRESIYTHRHVSENFNNTPKTSANRSDQSSVGTQNFINNSQISKFGPEFTKKENLSDFSPETKVTPASEYLQKDDLSLASSSASTVESVNNKKIGGFVEESVLSKPSNDNLSFIQAPGADFETQGSDPVSYTELSMSYVSDKHNYDKNNVSESKIESINSKVSLKSKESFSPSVSEKKKDSPAVRNKPSVESVRRPSANKLKFTDLLKTFEPGLPALPEKNPRSMPLRIPSAPKHKEIMPPSSSAFEKTTRQKLVLKSDKNLSPISNIGTFPNTSIYTGSPGPDSSNEPQRKILLAKPKSKVSTPEPVI</sequence>
<name>A0A1R1XPC8_9FUNG</name>
<dbReference type="OrthoDB" id="5754171at2759"/>
<evidence type="ECO:0000313" key="3">
    <source>
        <dbReference type="EMBL" id="OMJ16468.1"/>
    </source>
</evidence>
<feature type="compositionally biased region" description="Polar residues" evidence="1">
    <location>
        <begin position="198"/>
        <end position="212"/>
    </location>
</feature>
<evidence type="ECO:0000313" key="2">
    <source>
        <dbReference type="EMBL" id="OMJ12686.1"/>
    </source>
</evidence>
<protein>
    <submittedName>
        <fullName evidence="3">Uncharacterized protein</fullName>
    </submittedName>
</protein>
<gene>
    <name evidence="3" type="ORF">AYI70_g6571</name>
    <name evidence="2" type="ORF">AYI70_g8961</name>
</gene>
<dbReference type="EMBL" id="LSSN01002325">
    <property type="protein sequence ID" value="OMJ16468.1"/>
    <property type="molecule type" value="Genomic_DNA"/>
</dbReference>